<proteinExistence type="predicted"/>
<organism evidence="2 3">
    <name type="scientific">Irregularibacter muris</name>
    <dbReference type="NCBI Taxonomy" id="1796619"/>
    <lineage>
        <taxon>Bacteria</taxon>
        <taxon>Bacillati</taxon>
        <taxon>Bacillota</taxon>
        <taxon>Clostridia</taxon>
        <taxon>Eubacteriales</taxon>
        <taxon>Eubacteriaceae</taxon>
        <taxon>Irregularibacter</taxon>
    </lineage>
</organism>
<feature type="transmembrane region" description="Helical" evidence="1">
    <location>
        <begin position="55"/>
        <end position="76"/>
    </location>
</feature>
<sequence length="229" mass="24952">MNLGIIKSYLIRYIKLFMGIFIISVGVVMTIYANLGTGPLDVFHIGLSQITALSIGQSVQVTGVVIIGIGLILKIIPGIGTIINMYFVGFFIDLVIHTNLFFTPMTFLGKFILLIVGLTVISQGAYLYLSSCLGAGPIDGLLIGMIRKLDKSVSVIKTTIELIIAIIGFLLGGPLGIGTLISAFGFGSLLQITFNIWKFDIKNTRQETLQDIIRREHGGKSEKIRNRDT</sequence>
<dbReference type="PANTHER" id="PTHR40078">
    <property type="entry name" value="INTEGRAL MEMBRANE PROTEIN-RELATED"/>
    <property type="match status" value="1"/>
</dbReference>
<accession>A0AAE3KZZ8</accession>
<protein>
    <submittedName>
        <fullName evidence="2">Membrane protein</fullName>
    </submittedName>
</protein>
<feature type="transmembrane region" description="Helical" evidence="1">
    <location>
        <begin position="149"/>
        <end position="171"/>
    </location>
</feature>
<comment type="caution">
    <text evidence="2">The sequence shown here is derived from an EMBL/GenBank/DDBJ whole genome shotgun (WGS) entry which is preliminary data.</text>
</comment>
<dbReference type="EMBL" id="JANKAS010000017">
    <property type="protein sequence ID" value="MCR1900000.1"/>
    <property type="molecule type" value="Genomic_DNA"/>
</dbReference>
<dbReference type="Pfam" id="PF19700">
    <property type="entry name" value="DUF6198"/>
    <property type="match status" value="1"/>
</dbReference>
<feature type="transmembrane region" description="Helical" evidence="1">
    <location>
        <begin position="177"/>
        <end position="197"/>
    </location>
</feature>
<reference evidence="2" key="1">
    <citation type="submission" date="2022-07" db="EMBL/GenBank/DDBJ databases">
        <title>Enhanced cultured diversity of the mouse gut microbiota enables custom-made synthetic communities.</title>
        <authorList>
            <person name="Afrizal A."/>
        </authorList>
    </citation>
    <scope>NUCLEOTIDE SEQUENCE</scope>
    <source>
        <strain evidence="2">DSM 28593</strain>
    </source>
</reference>
<keyword evidence="1" id="KW-1133">Transmembrane helix</keyword>
<evidence type="ECO:0000256" key="1">
    <source>
        <dbReference type="SAM" id="Phobius"/>
    </source>
</evidence>
<feature type="transmembrane region" description="Helical" evidence="1">
    <location>
        <begin position="83"/>
        <end position="102"/>
    </location>
</feature>
<name>A0AAE3KZZ8_9FIRM</name>
<feature type="transmembrane region" description="Helical" evidence="1">
    <location>
        <begin position="12"/>
        <end position="35"/>
    </location>
</feature>
<keyword evidence="1" id="KW-0812">Transmembrane</keyword>
<dbReference type="InterPro" id="IPR038750">
    <property type="entry name" value="YczE/YyaS-like"/>
</dbReference>
<evidence type="ECO:0000313" key="3">
    <source>
        <dbReference type="Proteomes" id="UP001205748"/>
    </source>
</evidence>
<dbReference type="PANTHER" id="PTHR40078:SF1">
    <property type="entry name" value="INTEGRAL MEMBRANE PROTEIN"/>
    <property type="match status" value="1"/>
</dbReference>
<feature type="transmembrane region" description="Helical" evidence="1">
    <location>
        <begin position="108"/>
        <end position="129"/>
    </location>
</feature>
<dbReference type="Proteomes" id="UP001205748">
    <property type="component" value="Unassembled WGS sequence"/>
</dbReference>
<dbReference type="AlphaFoldDB" id="A0AAE3KZZ8"/>
<evidence type="ECO:0000313" key="2">
    <source>
        <dbReference type="EMBL" id="MCR1900000.1"/>
    </source>
</evidence>
<keyword evidence="3" id="KW-1185">Reference proteome</keyword>
<gene>
    <name evidence="2" type="ORF">NSA47_13605</name>
</gene>
<keyword evidence="1" id="KW-0472">Membrane</keyword>